<dbReference type="PANTHER" id="PTHR33217">
    <property type="entry name" value="TRANSPOSASE FOR INSERTION SEQUENCE ELEMENT IS1081"/>
    <property type="match status" value="1"/>
</dbReference>
<keyword evidence="5 6" id="KW-0233">DNA recombination</keyword>
<dbReference type="EMBL" id="DRWR01000140">
    <property type="protein sequence ID" value="HHQ16875.1"/>
    <property type="molecule type" value="Genomic_DNA"/>
</dbReference>
<evidence type="ECO:0000313" key="7">
    <source>
        <dbReference type="EMBL" id="HHQ16875.1"/>
    </source>
</evidence>
<dbReference type="GO" id="GO:0006313">
    <property type="term" value="P:DNA transposition"/>
    <property type="evidence" value="ECO:0007669"/>
    <property type="project" value="UniProtKB-UniRule"/>
</dbReference>
<organism evidence="7">
    <name type="scientific">Thermodesulfobacterium geofontis</name>
    <dbReference type="NCBI Taxonomy" id="1295609"/>
    <lineage>
        <taxon>Bacteria</taxon>
        <taxon>Pseudomonadati</taxon>
        <taxon>Thermodesulfobacteriota</taxon>
        <taxon>Thermodesulfobacteria</taxon>
        <taxon>Thermodesulfobacteriales</taxon>
        <taxon>Thermodesulfobacteriaceae</taxon>
        <taxon>Thermodesulfobacterium</taxon>
    </lineage>
</organism>
<dbReference type="GO" id="GO:0004803">
    <property type="term" value="F:transposase activity"/>
    <property type="evidence" value="ECO:0007669"/>
    <property type="project" value="UniProtKB-UniRule"/>
</dbReference>
<dbReference type="InterPro" id="IPR001207">
    <property type="entry name" value="Transposase_mutator"/>
</dbReference>
<evidence type="ECO:0000256" key="5">
    <source>
        <dbReference type="ARBA" id="ARBA00023172"/>
    </source>
</evidence>
<comment type="caution">
    <text evidence="7">The sequence shown here is derived from an EMBL/GenBank/DDBJ whole genome shotgun (WGS) entry which is preliminary data.</text>
</comment>
<dbReference type="AlphaFoldDB" id="A0A7V6CEJ1"/>
<dbReference type="Pfam" id="PF00872">
    <property type="entry name" value="Transposase_mut"/>
    <property type="match status" value="1"/>
</dbReference>
<gene>
    <name evidence="7" type="ORF">ENM15_08720</name>
</gene>
<dbReference type="PANTHER" id="PTHR33217:SF7">
    <property type="entry name" value="TRANSPOSASE FOR INSERTION SEQUENCE ELEMENT IS1081"/>
    <property type="match status" value="1"/>
</dbReference>
<proteinExistence type="inferred from homology"/>
<keyword evidence="6" id="KW-0814">Transposable element</keyword>
<keyword evidence="3 6" id="KW-0815">Transposition</keyword>
<evidence type="ECO:0000256" key="2">
    <source>
        <dbReference type="ARBA" id="ARBA00010961"/>
    </source>
</evidence>
<evidence type="ECO:0000256" key="3">
    <source>
        <dbReference type="ARBA" id="ARBA00022578"/>
    </source>
</evidence>
<sequence>MVASPMLNNQNYQKGGEATVKEKTKTLTKQPIEGILNFFQQEVNNLIKNLLEKLMLEERRIYLEEQEDYANGFYTRDLLTKYGKVQDLKVPRVRDGGFRAFLLPERRRAELDLTSTVITLYAVGVSTRKISQFLESIYGAYYSPQSISRLIKVTEDEVKSWRERALSEEYLAIFLDGTYLSIRRNEVAKEPVYLALGIKPDGRREILGFWIFGSEGESARNWENL</sequence>
<evidence type="ECO:0000256" key="4">
    <source>
        <dbReference type="ARBA" id="ARBA00023125"/>
    </source>
</evidence>
<name>A0A7V6CEJ1_9BACT</name>
<keyword evidence="4 6" id="KW-0238">DNA-binding</keyword>
<comment type="function">
    <text evidence="1 6">Required for the transposition of the insertion element.</text>
</comment>
<evidence type="ECO:0000256" key="6">
    <source>
        <dbReference type="RuleBase" id="RU365089"/>
    </source>
</evidence>
<protein>
    <recommendedName>
        <fullName evidence="6">Mutator family transposase</fullName>
    </recommendedName>
</protein>
<reference evidence="7" key="1">
    <citation type="journal article" date="2020" name="mSystems">
        <title>Genome- and Community-Level Interaction Insights into Carbon Utilization and Element Cycling Functions of Hydrothermarchaeota in Hydrothermal Sediment.</title>
        <authorList>
            <person name="Zhou Z."/>
            <person name="Liu Y."/>
            <person name="Xu W."/>
            <person name="Pan J."/>
            <person name="Luo Z.H."/>
            <person name="Li M."/>
        </authorList>
    </citation>
    <scope>NUCLEOTIDE SEQUENCE [LARGE SCALE GENOMIC DNA]</scope>
    <source>
        <strain evidence="7">SpSt-106</strain>
    </source>
</reference>
<accession>A0A7V6CEJ1</accession>
<dbReference type="GO" id="GO:0003677">
    <property type="term" value="F:DNA binding"/>
    <property type="evidence" value="ECO:0007669"/>
    <property type="project" value="UniProtKB-UniRule"/>
</dbReference>
<evidence type="ECO:0000256" key="1">
    <source>
        <dbReference type="ARBA" id="ARBA00002190"/>
    </source>
</evidence>
<comment type="similarity">
    <text evidence="2 6">Belongs to the transposase mutator family.</text>
</comment>